<organism evidence="2 3">
    <name type="scientific">Sungouiella intermedia</name>
    <dbReference type="NCBI Taxonomy" id="45354"/>
    <lineage>
        <taxon>Eukaryota</taxon>
        <taxon>Fungi</taxon>
        <taxon>Dikarya</taxon>
        <taxon>Ascomycota</taxon>
        <taxon>Saccharomycotina</taxon>
        <taxon>Pichiomycetes</taxon>
        <taxon>Metschnikowiaceae</taxon>
        <taxon>Sungouiella</taxon>
    </lineage>
</organism>
<sequence length="142" mass="17039">MRTWKQDSWLLLLTRLATRGMQVVDSLPNEGSELGEKANISPDAASEQQLSDVIRKALFDYFLENIKERVDLVIEWLNEEWYSEKVVNEQKLREQVEEKWYAKYEKDVSGIEMLKMKLPKKWRQPKFQLPVILNGHRKYWRP</sequence>
<proteinExistence type="predicted"/>
<reference evidence="2 3" key="1">
    <citation type="submission" date="2016-10" db="EMBL/GenBank/DDBJ databases">
        <authorList>
            <person name="de Groot N.N."/>
        </authorList>
    </citation>
    <scope>NUCLEOTIDE SEQUENCE [LARGE SCALE GENOMIC DNA]</scope>
    <source>
        <strain evidence="2 3">PYCC 4715</strain>
    </source>
</reference>
<dbReference type="AlphaFoldDB" id="A0A1L0DSP4"/>
<evidence type="ECO:0000256" key="1">
    <source>
        <dbReference type="SAM" id="SignalP"/>
    </source>
</evidence>
<protein>
    <submittedName>
        <fullName evidence="2">CIC11C00000003945</fullName>
    </submittedName>
</protein>
<evidence type="ECO:0000313" key="3">
    <source>
        <dbReference type="Proteomes" id="UP000182259"/>
    </source>
</evidence>
<evidence type="ECO:0000313" key="2">
    <source>
        <dbReference type="EMBL" id="SGZ55382.1"/>
    </source>
</evidence>
<accession>A0A1L0DSP4</accession>
<dbReference type="EMBL" id="LT635767">
    <property type="protein sequence ID" value="SGZ55382.1"/>
    <property type="molecule type" value="Genomic_DNA"/>
</dbReference>
<keyword evidence="1" id="KW-0732">Signal</keyword>
<dbReference type="Proteomes" id="UP000182259">
    <property type="component" value="Chromosome IV"/>
</dbReference>
<feature type="signal peptide" evidence="1">
    <location>
        <begin position="1"/>
        <end position="19"/>
    </location>
</feature>
<feature type="chain" id="PRO_5009680863" evidence="1">
    <location>
        <begin position="20"/>
        <end position="142"/>
    </location>
</feature>
<name>A0A1L0DSP4_9ASCO</name>
<gene>
    <name evidence="2" type="ORF">SAMEA4029009_CIC11G00000003945</name>
</gene>